<dbReference type="InterPro" id="IPR046335">
    <property type="entry name" value="LacI/GalR-like_sensor"/>
</dbReference>
<dbReference type="RefSeq" id="WP_090257429.1">
    <property type="nucleotide sequence ID" value="NZ_FOIR01000001.1"/>
</dbReference>
<evidence type="ECO:0000313" key="6">
    <source>
        <dbReference type="Proteomes" id="UP000199437"/>
    </source>
</evidence>
<evidence type="ECO:0000313" key="5">
    <source>
        <dbReference type="EMBL" id="SEV97621.1"/>
    </source>
</evidence>
<sequence length="339" mass="37640">MDARKKDSGRRPPTMKDIADELGISASTVSRILSGKIGARKGELVTKVKDAAKRLNFQTNSVARSLRTSKTQLIGIIVPNIGDDYFARVLAGIEEVANGHGYNLIICQSNESVEKERQLIQTLSAINVEGILISPSAQTTDMDYLERAEANGIEVVIFDRVFSHTKFANIGYQDFHDAFELGTYLIKTGCERMLYVGISESLLNDGERLRGYNRALEKEDLTPCDTLFVQDIFKAQERLKLGLAELPYDCIVCYNDMVAVEVLNFLEAKGKRVPQDISVCGFDNRAICEYTTPKLTSVDHSMGKMGKLAAKALFDRLIKDEEAGSVRLVGKLVVRESTR</sequence>
<proteinExistence type="predicted"/>
<keyword evidence="6" id="KW-1185">Reference proteome</keyword>
<evidence type="ECO:0000256" key="2">
    <source>
        <dbReference type="ARBA" id="ARBA00023125"/>
    </source>
</evidence>
<dbReference type="GeneID" id="99985753"/>
<dbReference type="SUPFAM" id="SSF53822">
    <property type="entry name" value="Periplasmic binding protein-like I"/>
    <property type="match status" value="1"/>
</dbReference>
<evidence type="ECO:0000256" key="3">
    <source>
        <dbReference type="ARBA" id="ARBA00023163"/>
    </source>
</evidence>
<dbReference type="PANTHER" id="PTHR30146">
    <property type="entry name" value="LACI-RELATED TRANSCRIPTIONAL REPRESSOR"/>
    <property type="match status" value="1"/>
</dbReference>
<dbReference type="EMBL" id="FOIR01000001">
    <property type="protein sequence ID" value="SEV97621.1"/>
    <property type="molecule type" value="Genomic_DNA"/>
</dbReference>
<dbReference type="PANTHER" id="PTHR30146:SF109">
    <property type="entry name" value="HTH-TYPE TRANSCRIPTIONAL REGULATOR GALS"/>
    <property type="match status" value="1"/>
</dbReference>
<reference evidence="6" key="1">
    <citation type="submission" date="2016-10" db="EMBL/GenBank/DDBJ databases">
        <authorList>
            <person name="Varghese N."/>
            <person name="Submissions S."/>
        </authorList>
    </citation>
    <scope>NUCLEOTIDE SEQUENCE [LARGE SCALE GENOMIC DNA]</scope>
    <source>
        <strain evidence="6">CGMCC 1.12402</strain>
    </source>
</reference>
<dbReference type="Gene3D" id="1.10.260.40">
    <property type="entry name" value="lambda repressor-like DNA-binding domains"/>
    <property type="match status" value="1"/>
</dbReference>
<dbReference type="Gene3D" id="3.40.50.2300">
    <property type="match status" value="2"/>
</dbReference>
<dbReference type="CDD" id="cd06267">
    <property type="entry name" value="PBP1_LacI_sugar_binding-like"/>
    <property type="match status" value="1"/>
</dbReference>
<dbReference type="STRING" id="1267423.SAMN05216290_1015"/>
<dbReference type="GO" id="GO:0000976">
    <property type="term" value="F:transcription cis-regulatory region binding"/>
    <property type="evidence" value="ECO:0007669"/>
    <property type="project" value="TreeGrafter"/>
</dbReference>
<dbReference type="GO" id="GO:0003700">
    <property type="term" value="F:DNA-binding transcription factor activity"/>
    <property type="evidence" value="ECO:0007669"/>
    <property type="project" value="TreeGrafter"/>
</dbReference>
<keyword evidence="3" id="KW-0804">Transcription</keyword>
<name>A0A1I0NA61_9BACT</name>
<dbReference type="Pfam" id="PF00356">
    <property type="entry name" value="LacI"/>
    <property type="match status" value="1"/>
</dbReference>
<dbReference type="AlphaFoldDB" id="A0A1I0NA61"/>
<dbReference type="Proteomes" id="UP000199437">
    <property type="component" value="Unassembled WGS sequence"/>
</dbReference>
<accession>A0A1I0NA61</accession>
<dbReference type="InterPro" id="IPR000843">
    <property type="entry name" value="HTH_LacI"/>
</dbReference>
<dbReference type="SMART" id="SM00354">
    <property type="entry name" value="HTH_LACI"/>
    <property type="match status" value="1"/>
</dbReference>
<dbReference type="Pfam" id="PF13377">
    <property type="entry name" value="Peripla_BP_3"/>
    <property type="match status" value="1"/>
</dbReference>
<dbReference type="CDD" id="cd01392">
    <property type="entry name" value="HTH_LacI"/>
    <property type="match status" value="1"/>
</dbReference>
<dbReference type="SUPFAM" id="SSF47413">
    <property type="entry name" value="lambda repressor-like DNA-binding domains"/>
    <property type="match status" value="1"/>
</dbReference>
<protein>
    <submittedName>
        <fullName evidence="5">Transcriptional regulator, LacI family</fullName>
    </submittedName>
</protein>
<dbReference type="InterPro" id="IPR028082">
    <property type="entry name" value="Peripla_BP_I"/>
</dbReference>
<dbReference type="InterPro" id="IPR010982">
    <property type="entry name" value="Lambda_DNA-bd_dom_sf"/>
</dbReference>
<keyword evidence="1" id="KW-0805">Transcription regulation</keyword>
<dbReference type="PROSITE" id="PS50932">
    <property type="entry name" value="HTH_LACI_2"/>
    <property type="match status" value="1"/>
</dbReference>
<keyword evidence="2" id="KW-0238">DNA-binding</keyword>
<gene>
    <name evidence="5" type="ORF">SAMN05216290_1015</name>
</gene>
<evidence type="ECO:0000256" key="1">
    <source>
        <dbReference type="ARBA" id="ARBA00023015"/>
    </source>
</evidence>
<feature type="domain" description="HTH lacI-type" evidence="4">
    <location>
        <begin position="13"/>
        <end position="68"/>
    </location>
</feature>
<organism evidence="5 6">
    <name type="scientific">Roseivirga pacifica</name>
    <dbReference type="NCBI Taxonomy" id="1267423"/>
    <lineage>
        <taxon>Bacteria</taxon>
        <taxon>Pseudomonadati</taxon>
        <taxon>Bacteroidota</taxon>
        <taxon>Cytophagia</taxon>
        <taxon>Cytophagales</taxon>
        <taxon>Roseivirgaceae</taxon>
        <taxon>Roseivirga</taxon>
    </lineage>
</organism>
<dbReference type="OrthoDB" id="833520at2"/>
<evidence type="ECO:0000259" key="4">
    <source>
        <dbReference type="PROSITE" id="PS50932"/>
    </source>
</evidence>